<dbReference type="AlphaFoldDB" id="A0A0F9BJ17"/>
<protein>
    <submittedName>
        <fullName evidence="1">Uncharacterized protein</fullName>
    </submittedName>
</protein>
<accession>A0A0F9BJ17</accession>
<comment type="caution">
    <text evidence="1">The sequence shown here is derived from an EMBL/GenBank/DDBJ whole genome shotgun (WGS) entry which is preliminary data.</text>
</comment>
<sequence length="58" mass="6431">MMNKHNQKIPGLAQLLVTAKIALRALKNPDDLTREDRLSVIEDLAEAITLFDPSFAPS</sequence>
<gene>
    <name evidence="1" type="ORF">LCGC14_2783940</name>
</gene>
<organism evidence="1">
    <name type="scientific">marine sediment metagenome</name>
    <dbReference type="NCBI Taxonomy" id="412755"/>
    <lineage>
        <taxon>unclassified sequences</taxon>
        <taxon>metagenomes</taxon>
        <taxon>ecological metagenomes</taxon>
    </lineage>
</organism>
<reference evidence="1" key="1">
    <citation type="journal article" date="2015" name="Nature">
        <title>Complex archaea that bridge the gap between prokaryotes and eukaryotes.</title>
        <authorList>
            <person name="Spang A."/>
            <person name="Saw J.H."/>
            <person name="Jorgensen S.L."/>
            <person name="Zaremba-Niedzwiedzka K."/>
            <person name="Martijn J."/>
            <person name="Lind A.E."/>
            <person name="van Eijk R."/>
            <person name="Schleper C."/>
            <person name="Guy L."/>
            <person name="Ettema T.J."/>
        </authorList>
    </citation>
    <scope>NUCLEOTIDE SEQUENCE</scope>
</reference>
<evidence type="ECO:0000313" key="1">
    <source>
        <dbReference type="EMBL" id="KKK84381.1"/>
    </source>
</evidence>
<dbReference type="EMBL" id="LAZR01051806">
    <property type="protein sequence ID" value="KKK84381.1"/>
    <property type="molecule type" value="Genomic_DNA"/>
</dbReference>
<proteinExistence type="predicted"/>
<name>A0A0F9BJ17_9ZZZZ</name>